<organism evidence="2 3">
    <name type="scientific">Seiridium unicorne</name>
    <dbReference type="NCBI Taxonomy" id="138068"/>
    <lineage>
        <taxon>Eukaryota</taxon>
        <taxon>Fungi</taxon>
        <taxon>Dikarya</taxon>
        <taxon>Ascomycota</taxon>
        <taxon>Pezizomycotina</taxon>
        <taxon>Sordariomycetes</taxon>
        <taxon>Xylariomycetidae</taxon>
        <taxon>Amphisphaeriales</taxon>
        <taxon>Sporocadaceae</taxon>
        <taxon>Seiridium</taxon>
    </lineage>
</organism>
<dbReference type="InterPro" id="IPR002678">
    <property type="entry name" value="DUF34/NIF3"/>
</dbReference>
<gene>
    <name evidence="2" type="ORF">SUNI508_08185</name>
</gene>
<comment type="caution">
    <text evidence="2">The sequence shown here is derived from an EMBL/GenBank/DDBJ whole genome shotgun (WGS) entry which is preliminary data.</text>
</comment>
<accession>A0ABR2UUJ3</accession>
<proteinExistence type="inferred from homology"/>
<dbReference type="PANTHER" id="PTHR13799:SF13">
    <property type="entry name" value="NIF3-LIKE PROTEIN 1"/>
    <property type="match status" value="1"/>
</dbReference>
<keyword evidence="3" id="KW-1185">Reference proteome</keyword>
<name>A0ABR2UUJ3_9PEZI</name>
<dbReference type="NCBIfam" id="TIGR00486">
    <property type="entry name" value="YbgI_SA1388"/>
    <property type="match status" value="1"/>
</dbReference>
<reference evidence="2 3" key="1">
    <citation type="journal article" date="2024" name="J. Plant Pathol.">
        <title>Sequence and assembly of the genome of Seiridium unicorne, isolate CBS 538.82, causal agent of cypress canker disease.</title>
        <authorList>
            <person name="Scali E."/>
            <person name="Rocca G.D."/>
            <person name="Danti R."/>
            <person name="Garbelotto M."/>
            <person name="Barberini S."/>
            <person name="Baroncelli R."/>
            <person name="Emiliani G."/>
        </authorList>
    </citation>
    <scope>NUCLEOTIDE SEQUENCE [LARGE SCALE GENOMIC DNA]</scope>
    <source>
        <strain evidence="2 3">BM-138-508</strain>
    </source>
</reference>
<comment type="similarity">
    <text evidence="1">Belongs to the GTP cyclohydrolase I type 2/NIF3 family.</text>
</comment>
<dbReference type="PANTHER" id="PTHR13799">
    <property type="entry name" value="NGG1 INTERACTING FACTOR 3"/>
    <property type="match status" value="1"/>
</dbReference>
<dbReference type="SUPFAM" id="SSF102705">
    <property type="entry name" value="NIF3 (NGG1p interacting factor 3)-like"/>
    <property type="match status" value="1"/>
</dbReference>
<evidence type="ECO:0000313" key="3">
    <source>
        <dbReference type="Proteomes" id="UP001408356"/>
    </source>
</evidence>
<protein>
    <submittedName>
        <fullName evidence="2">Uncharacterized protein</fullName>
    </submittedName>
</protein>
<dbReference type="InterPro" id="IPR036069">
    <property type="entry name" value="DUF34/NIF3_sf"/>
</dbReference>
<evidence type="ECO:0000313" key="2">
    <source>
        <dbReference type="EMBL" id="KAK9418224.1"/>
    </source>
</evidence>
<evidence type="ECO:0000256" key="1">
    <source>
        <dbReference type="ARBA" id="ARBA00006964"/>
    </source>
</evidence>
<sequence>MATETPKPSFTNAVIEAVRKLYPEELADSAWDNTGLLLDQAHDARLTARTENIVLLTNDLSAAVVDEALRKKASVIVSYHPVIFRGLKSLTNSVPMQSSLLRLIAAGVAVYCPHTAVDAAHGGLNDWLCDVVVNGQSKVKSTVLQPISRPLPSGHEGAGYGRSVALDTSLPLTTLLKNLSAGLGGQRFISLALPAGSEKLGEVNVSKVAVCAGSGSDILKGSDAQLLVTGEMSHHDALHHTQSGQIVVTVFHSNSERQYLTQRLKPKLEEQLKTSGQESYSVLVSEKDRDPFETIDVSQL</sequence>
<dbReference type="Pfam" id="PF01784">
    <property type="entry name" value="DUF34_NIF3"/>
    <property type="match status" value="1"/>
</dbReference>
<dbReference type="Gene3D" id="3.40.1390.30">
    <property type="entry name" value="NIF3 (NGG1p interacting factor 3)-like"/>
    <property type="match status" value="1"/>
</dbReference>
<dbReference type="EMBL" id="JARVKF010000392">
    <property type="protein sequence ID" value="KAK9418224.1"/>
    <property type="molecule type" value="Genomic_DNA"/>
</dbReference>
<dbReference type="Proteomes" id="UP001408356">
    <property type="component" value="Unassembled WGS sequence"/>
</dbReference>